<dbReference type="Pfam" id="PF21666">
    <property type="entry name" value="DUF4246_N"/>
    <property type="match status" value="1"/>
</dbReference>
<dbReference type="EMBL" id="KL584774">
    <property type="protein sequence ID" value="KEQ91866.1"/>
    <property type="molecule type" value="Genomic_DNA"/>
</dbReference>
<protein>
    <submittedName>
        <fullName evidence="4">Uncharacterized protein</fullName>
    </submittedName>
</protein>
<organism evidence="4 5">
    <name type="scientific">Aureobasidium subglaciale (strain EXF-2481)</name>
    <name type="common">Aureobasidium pullulans var. subglaciale</name>
    <dbReference type="NCBI Taxonomy" id="1043005"/>
    <lineage>
        <taxon>Eukaryota</taxon>
        <taxon>Fungi</taxon>
        <taxon>Dikarya</taxon>
        <taxon>Ascomycota</taxon>
        <taxon>Pezizomycotina</taxon>
        <taxon>Dothideomycetes</taxon>
        <taxon>Dothideomycetidae</taxon>
        <taxon>Dothideales</taxon>
        <taxon>Saccotheciaceae</taxon>
        <taxon>Aureobasidium</taxon>
    </lineage>
</organism>
<dbReference type="InParanoid" id="A0A074YYB4"/>
<dbReference type="STRING" id="1043005.A0A074YYB4"/>
<dbReference type="PANTHER" id="PTHR33119">
    <property type="entry name" value="IFI3P"/>
    <property type="match status" value="1"/>
</dbReference>
<feature type="compositionally biased region" description="Basic and acidic residues" evidence="1">
    <location>
        <begin position="18"/>
        <end position="30"/>
    </location>
</feature>
<feature type="region of interest" description="Disordered" evidence="1">
    <location>
        <begin position="1"/>
        <end position="30"/>
    </location>
</feature>
<reference evidence="4 5" key="1">
    <citation type="journal article" date="2014" name="BMC Genomics">
        <title>Genome sequencing of four Aureobasidium pullulans varieties: biotechnological potential, stress tolerance, and description of new species.</title>
        <authorList>
            <person name="Gostin Ar C."/>
            <person name="Ohm R.A."/>
            <person name="Kogej T."/>
            <person name="Sonjak S."/>
            <person name="Turk M."/>
            <person name="Zajc J."/>
            <person name="Zalar P."/>
            <person name="Grube M."/>
            <person name="Sun H."/>
            <person name="Han J."/>
            <person name="Sharma A."/>
            <person name="Chiniquy J."/>
            <person name="Ngan C.Y."/>
            <person name="Lipzen A."/>
            <person name="Barry K."/>
            <person name="Grigoriev I.V."/>
            <person name="Gunde-Cimerman N."/>
        </authorList>
    </citation>
    <scope>NUCLEOTIDE SEQUENCE [LARGE SCALE GENOMIC DNA]</scope>
    <source>
        <strain evidence="4 5">EXF-2481</strain>
    </source>
</reference>
<dbReference type="GeneID" id="25371614"/>
<dbReference type="AlphaFoldDB" id="A0A074YYB4"/>
<evidence type="ECO:0000259" key="2">
    <source>
        <dbReference type="Pfam" id="PF14033"/>
    </source>
</evidence>
<dbReference type="Pfam" id="PF14033">
    <property type="entry name" value="DUF4246"/>
    <property type="match status" value="1"/>
</dbReference>
<gene>
    <name evidence="4" type="ORF">AUEXF2481DRAFT_8097</name>
</gene>
<evidence type="ECO:0000313" key="5">
    <source>
        <dbReference type="Proteomes" id="UP000030641"/>
    </source>
</evidence>
<dbReference type="Proteomes" id="UP000030641">
    <property type="component" value="Unassembled WGS sequence"/>
</dbReference>
<name>A0A074YYB4_AURSE</name>
<evidence type="ECO:0000256" key="1">
    <source>
        <dbReference type="SAM" id="MobiDB-lite"/>
    </source>
</evidence>
<accession>A0A074YYB4</accession>
<evidence type="ECO:0000259" key="3">
    <source>
        <dbReference type="Pfam" id="PF21666"/>
    </source>
</evidence>
<dbReference type="PANTHER" id="PTHR33119:SF1">
    <property type="entry name" value="FE2OG DIOXYGENASE DOMAIN-CONTAINING PROTEIN"/>
    <property type="match status" value="1"/>
</dbReference>
<dbReference type="OMA" id="WHIEGAM"/>
<evidence type="ECO:0000313" key="4">
    <source>
        <dbReference type="EMBL" id="KEQ91866.1"/>
    </source>
</evidence>
<dbReference type="InterPro" id="IPR049207">
    <property type="entry name" value="DUF4246_N"/>
</dbReference>
<feature type="domain" description="DUF4246" evidence="2">
    <location>
        <begin position="134"/>
        <end position="573"/>
    </location>
</feature>
<dbReference type="InterPro" id="IPR025340">
    <property type="entry name" value="DUF4246"/>
</dbReference>
<dbReference type="HOGENOM" id="CLU_012066_2_0_1"/>
<sequence length="639" mass="72464">MARTSMMKAAAAANPAPKEPDWSWKTEDELARTRPSIAEDGKLSLPGFGRPVNEVLEQKDWGDRYPPTAKMINRCPNALQEWAPEPITVREKNMMQVVNSITDKAEWRRKVFDGEIIAKWRAEAITEEGQGFTEKMFDHCIAELQHKAKQNEESGLTAVLDSEWAVVKSDTIISATLKQELQDAVKPLEDVPEEVKDWHPGSNNQVLDLVHPSLFPLIYGRSRVLSTGTTTLEDCVQMTGKGEIVPEPSQDECRLGQKRRWLSQQGTGTTEYWSNRFQWLPSDVFFTENDTIKITSYINNLHPIHHGSIYPVIEKFIAKSIPAWDLVLSSYNMRLDVNDLRIPFHRTEYIWPLGESPPPDVGSEFEETSDEWCEAHAQWISDNRVLLKPDARDFATSTKNNAVCPLNLRNHFANSGLQVIVKLATIHLNPSSPSYAGGSWHIEGKLNEHIAATSLYYYSSHNITSSALAFRTKVSTDDITERDYAQDDNEGICYLFDIERDGPGVQSIGKVETKEGRLLAFPNVLQHQVQPFELEDPTQPGHRKILALFLVDPFQRVISTANVPPQQKEWWAEAVQGLEGKLDVLPPELRHQVMTDVGDFPISLEEAKVVREELMNERRAFVKDVNAMYASDEFSFCEH</sequence>
<dbReference type="OrthoDB" id="415532at2759"/>
<feature type="domain" description="DUF4246" evidence="3">
    <location>
        <begin position="45"/>
        <end position="123"/>
    </location>
</feature>
<dbReference type="RefSeq" id="XP_013340336.1">
    <property type="nucleotide sequence ID" value="XM_013484882.1"/>
</dbReference>
<dbReference type="InterPro" id="IPR049192">
    <property type="entry name" value="DUF4246_C"/>
</dbReference>
<proteinExistence type="predicted"/>
<keyword evidence="5" id="KW-1185">Reference proteome</keyword>